<keyword evidence="5" id="KW-0663">Pyridoxal phosphate</keyword>
<evidence type="ECO:0000256" key="1">
    <source>
        <dbReference type="ARBA" id="ARBA00001933"/>
    </source>
</evidence>
<evidence type="ECO:0000259" key="9">
    <source>
        <dbReference type="Pfam" id="PF00266"/>
    </source>
</evidence>
<dbReference type="Pfam" id="PF00266">
    <property type="entry name" value="Aminotran_5"/>
    <property type="match status" value="1"/>
</dbReference>
<protein>
    <submittedName>
        <fullName evidence="10">Cysteine desulfurase NifS</fullName>
    </submittedName>
</protein>
<dbReference type="InterPro" id="IPR015421">
    <property type="entry name" value="PyrdxlP-dep_Trfase_major"/>
</dbReference>
<dbReference type="InterPro" id="IPR015424">
    <property type="entry name" value="PyrdxlP-dep_Trfase"/>
</dbReference>
<dbReference type="GO" id="GO:0046872">
    <property type="term" value="F:metal ion binding"/>
    <property type="evidence" value="ECO:0007669"/>
    <property type="project" value="UniProtKB-KW"/>
</dbReference>
<reference evidence="11" key="1">
    <citation type="submission" date="2017-09" db="EMBL/GenBank/DDBJ databases">
        <title>Depth-based differentiation of microbial function through sediment-hosted aquifers and enrichment of novel symbionts in the deep terrestrial subsurface.</title>
        <authorList>
            <person name="Probst A.J."/>
            <person name="Ladd B."/>
            <person name="Jarett J.K."/>
            <person name="Geller-Mcgrath D.E."/>
            <person name="Sieber C.M.K."/>
            <person name="Emerson J.B."/>
            <person name="Anantharaman K."/>
            <person name="Thomas B.C."/>
            <person name="Malmstrom R."/>
            <person name="Stieglmeier M."/>
            <person name="Klingl A."/>
            <person name="Woyke T."/>
            <person name="Ryan C.M."/>
            <person name="Banfield J.F."/>
        </authorList>
    </citation>
    <scope>NUCLEOTIDE SEQUENCE [LARGE SCALE GENOMIC DNA]</scope>
</reference>
<evidence type="ECO:0000313" key="11">
    <source>
        <dbReference type="Proteomes" id="UP000231157"/>
    </source>
</evidence>
<keyword evidence="6" id="KW-0408">Iron</keyword>
<evidence type="ECO:0000256" key="6">
    <source>
        <dbReference type="ARBA" id="ARBA00023004"/>
    </source>
</evidence>
<comment type="catalytic activity">
    <reaction evidence="8">
        <text>(sulfur carrier)-H + L-cysteine = (sulfur carrier)-SH + L-alanine</text>
        <dbReference type="Rhea" id="RHEA:43892"/>
        <dbReference type="Rhea" id="RHEA-COMP:14737"/>
        <dbReference type="Rhea" id="RHEA-COMP:14739"/>
        <dbReference type="ChEBI" id="CHEBI:29917"/>
        <dbReference type="ChEBI" id="CHEBI:35235"/>
        <dbReference type="ChEBI" id="CHEBI:57972"/>
        <dbReference type="ChEBI" id="CHEBI:64428"/>
        <dbReference type="EC" id="2.8.1.7"/>
    </reaction>
</comment>
<evidence type="ECO:0000256" key="7">
    <source>
        <dbReference type="ARBA" id="ARBA00023014"/>
    </source>
</evidence>
<comment type="cofactor">
    <cofactor evidence="1">
        <name>pyridoxal 5'-phosphate</name>
        <dbReference type="ChEBI" id="CHEBI:597326"/>
    </cofactor>
</comment>
<dbReference type="Gene3D" id="3.90.1150.10">
    <property type="entry name" value="Aspartate Aminotransferase, domain 1"/>
    <property type="match status" value="1"/>
</dbReference>
<dbReference type="PIRSF" id="PIRSF005572">
    <property type="entry name" value="NifS"/>
    <property type="match status" value="1"/>
</dbReference>
<evidence type="ECO:0000256" key="8">
    <source>
        <dbReference type="ARBA" id="ARBA00050776"/>
    </source>
</evidence>
<proteinExistence type="inferred from homology"/>
<dbReference type="InterPro" id="IPR016454">
    <property type="entry name" value="Cysteine_dSase"/>
</dbReference>
<organism evidence="10 11">
    <name type="scientific">Candidatus Harrisonbacteria bacterium CG10_big_fil_rev_8_21_14_0_10_40_38</name>
    <dbReference type="NCBI Taxonomy" id="1974583"/>
    <lineage>
        <taxon>Bacteria</taxon>
        <taxon>Candidatus Harrisoniibacteriota</taxon>
    </lineage>
</organism>
<dbReference type="GO" id="GO:0031071">
    <property type="term" value="F:cysteine desulfurase activity"/>
    <property type="evidence" value="ECO:0007669"/>
    <property type="project" value="UniProtKB-EC"/>
</dbReference>
<dbReference type="PANTHER" id="PTHR11601:SF34">
    <property type="entry name" value="CYSTEINE DESULFURASE"/>
    <property type="match status" value="1"/>
</dbReference>
<keyword evidence="4" id="KW-0479">Metal-binding</keyword>
<evidence type="ECO:0000256" key="4">
    <source>
        <dbReference type="ARBA" id="ARBA00022723"/>
    </source>
</evidence>
<evidence type="ECO:0000256" key="2">
    <source>
        <dbReference type="ARBA" id="ARBA00006490"/>
    </source>
</evidence>
<comment type="caution">
    <text evidence="10">The sequence shown here is derived from an EMBL/GenBank/DDBJ whole genome shotgun (WGS) entry which is preliminary data.</text>
</comment>
<dbReference type="Gene3D" id="3.40.640.10">
    <property type="entry name" value="Type I PLP-dependent aspartate aminotransferase-like (Major domain)"/>
    <property type="match status" value="1"/>
</dbReference>
<evidence type="ECO:0000256" key="3">
    <source>
        <dbReference type="ARBA" id="ARBA00022679"/>
    </source>
</evidence>
<dbReference type="SUPFAM" id="SSF53383">
    <property type="entry name" value="PLP-dependent transferases"/>
    <property type="match status" value="1"/>
</dbReference>
<feature type="domain" description="Aminotransferase class V" evidence="9">
    <location>
        <begin position="7"/>
        <end position="379"/>
    </location>
</feature>
<gene>
    <name evidence="10" type="ORF">COU07_03380</name>
</gene>
<sequence>MTKKQTIYLDYASTTPIDPVVQRYFGEKYSIFGNPGSTHSIGQEASRLIFESRRKLSDMLGVNYEEIIYTSGATEANNLALRGAVKKYSYQKKERPRVIVSDIEHESILETARDMEREGLIDLKIIPVKNDGVIDISQLKNLITKETAVVSIMYANNEIGTIEPVREISKLITGFRKKNDFPLFHTDAVQGFQFNPEILKECGADMITLSSHKIYGPKGIGALVVKKNNGKEIIKPILTGGGQEFGMRSGTENIIGILGFGKAAEISHKKSKSESARLSKLRNKLWAGIKKIEKKAEINGDLKKSLPNFLNVYIPFIKSEEMLIQLDRRGIISSAGSACSTRSMKPSHVLKAIGLPKEKAEKSIRFTLGRQTTESDIKKTLKALTDIKKVTN</sequence>
<keyword evidence="7" id="KW-0411">Iron-sulfur</keyword>
<comment type="similarity">
    <text evidence="2">Belongs to the class-V pyridoxal-phosphate-dependent aminotransferase family. NifS/IscS subfamily.</text>
</comment>
<dbReference type="InterPro" id="IPR015422">
    <property type="entry name" value="PyrdxlP-dep_Trfase_small"/>
</dbReference>
<dbReference type="GO" id="GO:0051536">
    <property type="term" value="F:iron-sulfur cluster binding"/>
    <property type="evidence" value="ECO:0007669"/>
    <property type="project" value="UniProtKB-KW"/>
</dbReference>
<evidence type="ECO:0000313" key="10">
    <source>
        <dbReference type="EMBL" id="PIR88913.1"/>
    </source>
</evidence>
<dbReference type="Proteomes" id="UP000231157">
    <property type="component" value="Unassembled WGS sequence"/>
</dbReference>
<dbReference type="Gene3D" id="1.10.260.50">
    <property type="match status" value="1"/>
</dbReference>
<keyword evidence="3" id="KW-0808">Transferase</keyword>
<accession>A0A2H0UR94</accession>
<dbReference type="EMBL" id="PFAZ01000009">
    <property type="protein sequence ID" value="PIR88913.1"/>
    <property type="molecule type" value="Genomic_DNA"/>
</dbReference>
<dbReference type="PANTHER" id="PTHR11601">
    <property type="entry name" value="CYSTEINE DESULFURYLASE FAMILY MEMBER"/>
    <property type="match status" value="1"/>
</dbReference>
<evidence type="ECO:0000256" key="5">
    <source>
        <dbReference type="ARBA" id="ARBA00022898"/>
    </source>
</evidence>
<dbReference type="InterPro" id="IPR000192">
    <property type="entry name" value="Aminotrans_V_dom"/>
</dbReference>
<name>A0A2H0UR94_9BACT</name>
<dbReference type="AlphaFoldDB" id="A0A2H0UR94"/>